<proteinExistence type="predicted"/>
<feature type="transmembrane region" description="Helical" evidence="1">
    <location>
        <begin position="148"/>
        <end position="168"/>
    </location>
</feature>
<reference evidence="2" key="1">
    <citation type="submission" date="2023-03" db="EMBL/GenBank/DDBJ databases">
        <title>Massive genome expansion in bonnet fungi (Mycena s.s.) driven by repeated elements and novel gene families across ecological guilds.</title>
        <authorList>
            <consortium name="Lawrence Berkeley National Laboratory"/>
            <person name="Harder C.B."/>
            <person name="Miyauchi S."/>
            <person name="Viragh M."/>
            <person name="Kuo A."/>
            <person name="Thoen E."/>
            <person name="Andreopoulos B."/>
            <person name="Lu D."/>
            <person name="Skrede I."/>
            <person name="Drula E."/>
            <person name="Henrissat B."/>
            <person name="Morin E."/>
            <person name="Kohler A."/>
            <person name="Barry K."/>
            <person name="LaButti K."/>
            <person name="Morin E."/>
            <person name="Salamov A."/>
            <person name="Lipzen A."/>
            <person name="Mereny Z."/>
            <person name="Hegedus B."/>
            <person name="Baldrian P."/>
            <person name="Stursova M."/>
            <person name="Weitz H."/>
            <person name="Taylor A."/>
            <person name="Grigoriev I.V."/>
            <person name="Nagy L.G."/>
            <person name="Martin F."/>
            <person name="Kauserud H."/>
        </authorList>
    </citation>
    <scope>NUCLEOTIDE SEQUENCE</scope>
    <source>
        <strain evidence="2">9144</strain>
    </source>
</reference>
<organism evidence="2 3">
    <name type="scientific">Mycena pura</name>
    <dbReference type="NCBI Taxonomy" id="153505"/>
    <lineage>
        <taxon>Eukaryota</taxon>
        <taxon>Fungi</taxon>
        <taxon>Dikarya</taxon>
        <taxon>Basidiomycota</taxon>
        <taxon>Agaricomycotina</taxon>
        <taxon>Agaricomycetes</taxon>
        <taxon>Agaricomycetidae</taxon>
        <taxon>Agaricales</taxon>
        <taxon>Marasmiineae</taxon>
        <taxon>Mycenaceae</taxon>
        <taxon>Mycena</taxon>
    </lineage>
</organism>
<evidence type="ECO:0000256" key="1">
    <source>
        <dbReference type="SAM" id="Phobius"/>
    </source>
</evidence>
<dbReference type="Proteomes" id="UP001219525">
    <property type="component" value="Unassembled WGS sequence"/>
</dbReference>
<feature type="transmembrane region" description="Helical" evidence="1">
    <location>
        <begin position="116"/>
        <end position="133"/>
    </location>
</feature>
<gene>
    <name evidence="2" type="ORF">GGX14DRAFT_391248</name>
</gene>
<keyword evidence="1" id="KW-1133">Transmembrane helix</keyword>
<protein>
    <recommendedName>
        <fullName evidence="4">Transmembrane protein</fullName>
    </recommendedName>
</protein>
<keyword evidence="1" id="KW-0472">Membrane</keyword>
<evidence type="ECO:0000313" key="3">
    <source>
        <dbReference type="Proteomes" id="UP001219525"/>
    </source>
</evidence>
<name>A0AAD6VLG0_9AGAR</name>
<accession>A0AAD6VLG0</accession>
<evidence type="ECO:0000313" key="2">
    <source>
        <dbReference type="EMBL" id="KAJ7216421.1"/>
    </source>
</evidence>
<feature type="transmembrane region" description="Helical" evidence="1">
    <location>
        <begin position="189"/>
        <end position="213"/>
    </location>
</feature>
<sequence length="282" mass="30591">MSSGHVSICTDTFFRTLTYTSDSPVSKVVRVVISRKWSAESCPPVGNNHLRLGEQISTPLDETTNDHSLPRRLACSISFLGSFVTSWTHNAAFQAAISDSDIDEAVESMKAEWTSVGRWLFALAAMNMSLFTIDSQSLFKVDEFAQKAIAASTVAIGLGILSDAWFLVQFRHLRRWDFVSRARGIYGSDLLFCLSAKLPTIAALVSLASLMAFDGRIACNVLPVLVVMMGLILLALVIGVGYLVNGVAMLGSFISRGGLAMGRILRVWSAEDSDRSSVVVSV</sequence>
<dbReference type="EMBL" id="JARJCW010000015">
    <property type="protein sequence ID" value="KAJ7216421.1"/>
    <property type="molecule type" value="Genomic_DNA"/>
</dbReference>
<comment type="caution">
    <text evidence="2">The sequence shown here is derived from an EMBL/GenBank/DDBJ whole genome shotgun (WGS) entry which is preliminary data.</text>
</comment>
<feature type="transmembrane region" description="Helical" evidence="1">
    <location>
        <begin position="225"/>
        <end position="254"/>
    </location>
</feature>
<dbReference type="AlphaFoldDB" id="A0AAD6VLG0"/>
<keyword evidence="3" id="KW-1185">Reference proteome</keyword>
<evidence type="ECO:0008006" key="4">
    <source>
        <dbReference type="Google" id="ProtNLM"/>
    </source>
</evidence>
<keyword evidence="1" id="KW-0812">Transmembrane</keyword>